<protein>
    <submittedName>
        <fullName evidence="1">Uncharacterized protein</fullName>
    </submittedName>
</protein>
<gene>
    <name evidence="1" type="ORF">DSO57_1039809</name>
</gene>
<evidence type="ECO:0000313" key="2">
    <source>
        <dbReference type="Proteomes" id="UP001165960"/>
    </source>
</evidence>
<organism evidence="1 2">
    <name type="scientific">Entomophthora muscae</name>
    <dbReference type="NCBI Taxonomy" id="34485"/>
    <lineage>
        <taxon>Eukaryota</taxon>
        <taxon>Fungi</taxon>
        <taxon>Fungi incertae sedis</taxon>
        <taxon>Zoopagomycota</taxon>
        <taxon>Entomophthoromycotina</taxon>
        <taxon>Entomophthoromycetes</taxon>
        <taxon>Entomophthorales</taxon>
        <taxon>Entomophthoraceae</taxon>
        <taxon>Entomophthora</taxon>
    </lineage>
</organism>
<proteinExistence type="predicted"/>
<sequence>MHLDGQILVTKVRDVRNDKTLTVVGVYLEPGGTQGSREGWQILLSLDLPDCTLYGGDFNTYTNNQRDTYPFCQRRHPSAHLMEGFLETQGVVETIANKDLDLTKLIRWGYVDGFPVSGARLDHILISGDISEEFTGSQVQVAHISDRHIVYIDWDSGVTQCATQQWVIRLSTFHNHKWKEMIERVILAMTSPQMVPVQSPSDTWLGIKREIHSSTISFQRRQRNNELTTLHALEKEYKEVAKKDILKFNILHCQIKKLQMTIEKRRRTNATYKFQCSFGTSTKDGLCSLAQRQRGSPFTEIDTGCGLKSKDKSVIKKKIQEFYSSLYAHADVDRDALSSLMTEAGPELTQCPPAMLGPLTADITLEETLAVIKESPNGKTPGPDCIPADVYKPIRNMIAPHLTRLFNYVLSSATQFPEGNEVSICLLFKNKGHRSNVKNWRPISLSNADYKLMTRILSNRIMKIADVILHPMQFGFVWGRSIWDNIHMVQNTLQNRVKSNKGYLLFLDMEKAYDCVS</sequence>
<keyword evidence="2" id="KW-1185">Reference proteome</keyword>
<evidence type="ECO:0000313" key="1">
    <source>
        <dbReference type="EMBL" id="KAJ9058075.1"/>
    </source>
</evidence>
<accession>A0ACC2S6Z9</accession>
<dbReference type="Proteomes" id="UP001165960">
    <property type="component" value="Unassembled WGS sequence"/>
</dbReference>
<reference evidence="1" key="1">
    <citation type="submission" date="2022-04" db="EMBL/GenBank/DDBJ databases">
        <title>Genome of the entomopathogenic fungus Entomophthora muscae.</title>
        <authorList>
            <person name="Elya C."/>
            <person name="Lovett B.R."/>
            <person name="Lee E."/>
            <person name="Macias A.M."/>
            <person name="Hajek A.E."/>
            <person name="De Bivort B.L."/>
            <person name="Kasson M.T."/>
            <person name="De Fine Licht H.H."/>
            <person name="Stajich J.E."/>
        </authorList>
    </citation>
    <scope>NUCLEOTIDE SEQUENCE</scope>
    <source>
        <strain evidence="1">Berkeley</strain>
    </source>
</reference>
<comment type="caution">
    <text evidence="1">The sequence shown here is derived from an EMBL/GenBank/DDBJ whole genome shotgun (WGS) entry which is preliminary data.</text>
</comment>
<name>A0ACC2S6Z9_9FUNG</name>
<dbReference type="EMBL" id="QTSX02005745">
    <property type="protein sequence ID" value="KAJ9058075.1"/>
    <property type="molecule type" value="Genomic_DNA"/>
</dbReference>